<evidence type="ECO:0000256" key="1">
    <source>
        <dbReference type="SAM" id="MobiDB-lite"/>
    </source>
</evidence>
<evidence type="ECO:0000313" key="3">
    <source>
        <dbReference type="Proteomes" id="UP000323274"/>
    </source>
</evidence>
<comment type="caution">
    <text evidence="2">The sequence shown here is derived from an EMBL/GenBank/DDBJ whole genome shotgun (WGS) entry which is preliminary data.</text>
</comment>
<gene>
    <name evidence="2" type="ORF">LCIT_03770</name>
</gene>
<accession>A0A5A5TZR8</accession>
<dbReference type="Pfam" id="PF06152">
    <property type="entry name" value="Phage_min_cap2"/>
    <property type="match status" value="1"/>
</dbReference>
<dbReference type="Proteomes" id="UP000323274">
    <property type="component" value="Unassembled WGS sequence"/>
</dbReference>
<feature type="region of interest" description="Disordered" evidence="1">
    <location>
        <begin position="287"/>
        <end position="318"/>
    </location>
</feature>
<dbReference type="RefSeq" id="WP_149333763.1">
    <property type="nucleotide sequence ID" value="NZ_BJJW01000002.1"/>
</dbReference>
<dbReference type="EMBL" id="BJJW01000002">
    <property type="protein sequence ID" value="GDZ83135.1"/>
    <property type="molecule type" value="Genomic_DNA"/>
</dbReference>
<feature type="compositionally biased region" description="Basic and acidic residues" evidence="1">
    <location>
        <begin position="306"/>
        <end position="318"/>
    </location>
</feature>
<dbReference type="GO" id="GO:0005198">
    <property type="term" value="F:structural molecule activity"/>
    <property type="evidence" value="ECO:0007669"/>
    <property type="project" value="InterPro"/>
</dbReference>
<evidence type="ECO:0008006" key="4">
    <source>
        <dbReference type="Google" id="ProtNLM"/>
    </source>
</evidence>
<name>A0A5A5TZR8_LEUCI</name>
<reference evidence="2 3" key="1">
    <citation type="submission" date="2019-04" db="EMBL/GenBank/DDBJ databases">
        <title>A pseudo-fructophilic Leuconostoc citreum strain F192-5 isolated from peel of satsuma mandarin: the first report for isolation and characterization of strain-dependent fructophilic-like characteristics.</title>
        <authorList>
            <person name="Maeno S."/>
            <person name="Tanizawa Y."/>
            <person name="Kajikawa A."/>
            <person name="Kanesaki Y."/>
            <person name="Kubota E."/>
            <person name="Arita M."/>
            <person name="Leon D."/>
            <person name="Endo A."/>
        </authorList>
    </citation>
    <scope>NUCLEOTIDE SEQUENCE [LARGE SCALE GENOMIC DNA]</scope>
    <source>
        <strain evidence="2 3">F192-5</strain>
    </source>
</reference>
<dbReference type="InterPro" id="IPR009319">
    <property type="entry name" value="Phage_A118_VSP1"/>
</dbReference>
<evidence type="ECO:0000313" key="2">
    <source>
        <dbReference type="EMBL" id="GDZ83135.1"/>
    </source>
</evidence>
<sequence length="379" mass="43013">MITPNSMQQQAYKISDIYAKLEQDIFKLLISAVKGSDWGKINADNALMWQVEQLSKMNSLTKDVIKIVAKANKVSEPELTHLIQRNGLQIVNEIDSQLQKTMNKNVAVGADTADMLDSIMRQTFLDINNNVNQTLLTTNYDNNSAMKTFQSIVKQSTLEVTSGLKTPEKAVKDNIYKWVEKGIQTTLVDKGNHGWSLESYSRLVVNATAHRTFNDLRLKRMRDYGMGQAIMSSHIAARRACAFIQGKVVNVVTSDNEAYNPKYDSIYNHGYGKPQGTQGINCSHTLTPFDPDVNTDVTENQYDPDEAMKRGDEQQKQRNMERAIRNSKKKLAAAEQLNDTEMISKMKLQISNQQSNLRDFISDKDYLGRDYSREQVYSK</sequence>
<organism evidence="2 3">
    <name type="scientific">Leuconostoc citreum</name>
    <dbReference type="NCBI Taxonomy" id="33964"/>
    <lineage>
        <taxon>Bacteria</taxon>
        <taxon>Bacillati</taxon>
        <taxon>Bacillota</taxon>
        <taxon>Bacilli</taxon>
        <taxon>Lactobacillales</taxon>
        <taxon>Lactobacillaceae</taxon>
        <taxon>Leuconostoc</taxon>
    </lineage>
</organism>
<protein>
    <recommendedName>
        <fullName evidence="4">Capsid protein</fullName>
    </recommendedName>
</protein>
<dbReference type="AlphaFoldDB" id="A0A5A5TZR8"/>
<proteinExistence type="predicted"/>